<reference evidence="3" key="1">
    <citation type="submission" date="2017-12" db="EMBL/GenBank/DDBJ databases">
        <title>Draft genome sequence of Telmatospirillum siberiense 26-4b1T, an acidotolerant peatland alphaproteobacterium potentially involved in sulfur cycling.</title>
        <authorList>
            <person name="Hausmann B."/>
            <person name="Pjevac P."/>
            <person name="Schreck K."/>
            <person name="Herbold C.W."/>
            <person name="Daims H."/>
            <person name="Wagner M."/>
            <person name="Pester M."/>
            <person name="Loy A."/>
        </authorList>
    </citation>
    <scope>NUCLEOTIDE SEQUENCE [LARGE SCALE GENOMIC DNA]</scope>
    <source>
        <strain evidence="3">26-4b1</strain>
    </source>
</reference>
<keyword evidence="1" id="KW-0812">Transmembrane</keyword>
<protein>
    <recommendedName>
        <fullName evidence="4">DUF4013 domain-containing protein</fullName>
    </recommendedName>
</protein>
<keyword evidence="1" id="KW-1133">Transmembrane helix</keyword>
<comment type="caution">
    <text evidence="2">The sequence shown here is derived from an EMBL/GenBank/DDBJ whole genome shotgun (WGS) entry which is preliminary data.</text>
</comment>
<feature type="transmembrane region" description="Helical" evidence="1">
    <location>
        <begin position="59"/>
        <end position="80"/>
    </location>
</feature>
<proteinExistence type="predicted"/>
<keyword evidence="3" id="KW-1185">Reference proteome</keyword>
<evidence type="ECO:0000313" key="2">
    <source>
        <dbReference type="EMBL" id="PKU23877.1"/>
    </source>
</evidence>
<accession>A0A2N3PU15</accession>
<evidence type="ECO:0008006" key="4">
    <source>
        <dbReference type="Google" id="ProtNLM"/>
    </source>
</evidence>
<organism evidence="2 3">
    <name type="scientific">Telmatospirillum siberiense</name>
    <dbReference type="NCBI Taxonomy" id="382514"/>
    <lineage>
        <taxon>Bacteria</taxon>
        <taxon>Pseudomonadati</taxon>
        <taxon>Pseudomonadota</taxon>
        <taxon>Alphaproteobacteria</taxon>
        <taxon>Rhodospirillales</taxon>
        <taxon>Rhodospirillaceae</taxon>
        <taxon>Telmatospirillum</taxon>
    </lineage>
</organism>
<evidence type="ECO:0000256" key="1">
    <source>
        <dbReference type="SAM" id="Phobius"/>
    </source>
</evidence>
<evidence type="ECO:0000313" key="3">
    <source>
        <dbReference type="Proteomes" id="UP000233293"/>
    </source>
</evidence>
<feature type="transmembrane region" description="Helical" evidence="1">
    <location>
        <begin position="148"/>
        <end position="173"/>
    </location>
</feature>
<feature type="transmembrane region" description="Helical" evidence="1">
    <location>
        <begin position="101"/>
        <end position="128"/>
    </location>
</feature>
<keyword evidence="1" id="KW-0472">Membrane</keyword>
<feature type="transmembrane region" description="Helical" evidence="1">
    <location>
        <begin position="224"/>
        <end position="246"/>
    </location>
</feature>
<dbReference type="Proteomes" id="UP000233293">
    <property type="component" value="Unassembled WGS sequence"/>
</dbReference>
<sequence length="259" mass="27892">MAEKLPVAATIAAAFAAFRALAPAIARVGWLMLVVMTAQFLLLDTAAVVEDDPPRPGPLIAKLLITIALGVANLPVLTSVHRLVLQGSSARMGFFLRREEWLFFWSGFRMLPILVLVALPVSLVLGFLSTLLVAAGQDGDLALEALLLLSRILAAIAIVVFACRYLLIFPAAAIGWKLPLRDAAALLKGNLPRFCLILFPIWFAGWLPQFLLSFLGGRLPLTSALLGACCSTISTLLFSVTLALIFRRLADERRASSGT</sequence>
<dbReference type="RefSeq" id="WP_101251333.1">
    <property type="nucleotide sequence ID" value="NZ_PIUM01000016.1"/>
</dbReference>
<dbReference type="EMBL" id="PIUM01000016">
    <property type="protein sequence ID" value="PKU23877.1"/>
    <property type="molecule type" value="Genomic_DNA"/>
</dbReference>
<gene>
    <name evidence="2" type="ORF">CWS72_14460</name>
</gene>
<feature type="transmembrane region" description="Helical" evidence="1">
    <location>
        <begin position="194"/>
        <end position="212"/>
    </location>
</feature>
<dbReference type="AlphaFoldDB" id="A0A2N3PU15"/>
<name>A0A2N3PU15_9PROT</name>